<dbReference type="SUPFAM" id="SSF56112">
    <property type="entry name" value="Protein kinase-like (PK-like)"/>
    <property type="match status" value="1"/>
</dbReference>
<dbReference type="AlphaFoldDB" id="A0A6F9DUE1"/>
<evidence type="ECO:0000256" key="2">
    <source>
        <dbReference type="ARBA" id="ARBA00022527"/>
    </source>
</evidence>
<keyword evidence="2" id="KW-0723">Serine/threonine-protein kinase</keyword>
<keyword evidence="5 10" id="KW-0418">Kinase</keyword>
<evidence type="ECO:0000259" key="9">
    <source>
        <dbReference type="PROSITE" id="PS50011"/>
    </source>
</evidence>
<dbReference type="InterPro" id="IPR000719">
    <property type="entry name" value="Prot_kinase_dom"/>
</dbReference>
<dbReference type="PROSITE" id="PS50011">
    <property type="entry name" value="PROTEIN_KINASE_DOM"/>
    <property type="match status" value="1"/>
</dbReference>
<dbReference type="GO" id="GO:0005524">
    <property type="term" value="F:ATP binding"/>
    <property type="evidence" value="ECO:0007669"/>
    <property type="project" value="UniProtKB-KW"/>
</dbReference>
<name>A0A6F9DUE1_9ASCI</name>
<comment type="catalytic activity">
    <reaction evidence="8">
        <text>L-seryl-[protein] + ATP = O-phospho-L-seryl-[protein] + ADP + H(+)</text>
        <dbReference type="Rhea" id="RHEA:17989"/>
        <dbReference type="Rhea" id="RHEA-COMP:9863"/>
        <dbReference type="Rhea" id="RHEA-COMP:11604"/>
        <dbReference type="ChEBI" id="CHEBI:15378"/>
        <dbReference type="ChEBI" id="CHEBI:29999"/>
        <dbReference type="ChEBI" id="CHEBI:30616"/>
        <dbReference type="ChEBI" id="CHEBI:83421"/>
        <dbReference type="ChEBI" id="CHEBI:456216"/>
        <dbReference type="EC" id="2.7.11.1"/>
    </reaction>
</comment>
<reference evidence="10" key="1">
    <citation type="submission" date="2020-04" db="EMBL/GenBank/DDBJ databases">
        <authorList>
            <person name="Neveu A P."/>
        </authorList>
    </citation>
    <scope>NUCLEOTIDE SEQUENCE</scope>
    <source>
        <tissue evidence="10">Whole embryo</tissue>
    </source>
</reference>
<evidence type="ECO:0000256" key="6">
    <source>
        <dbReference type="ARBA" id="ARBA00022840"/>
    </source>
</evidence>
<evidence type="ECO:0000256" key="4">
    <source>
        <dbReference type="ARBA" id="ARBA00022741"/>
    </source>
</evidence>
<feature type="domain" description="Protein kinase" evidence="9">
    <location>
        <begin position="25"/>
        <end position="301"/>
    </location>
</feature>
<dbReference type="PIRSF" id="PIRSF000654">
    <property type="entry name" value="Integrin-linked_kinase"/>
    <property type="match status" value="1"/>
</dbReference>
<dbReference type="GO" id="GO:0004674">
    <property type="term" value="F:protein serine/threonine kinase activity"/>
    <property type="evidence" value="ECO:0007669"/>
    <property type="project" value="UniProtKB-KW"/>
</dbReference>
<evidence type="ECO:0000313" key="10">
    <source>
        <dbReference type="EMBL" id="CAB3266648.1"/>
    </source>
</evidence>
<evidence type="ECO:0000256" key="5">
    <source>
        <dbReference type="ARBA" id="ARBA00022777"/>
    </source>
</evidence>
<dbReference type="PANTHER" id="PTHR45998:SF2">
    <property type="entry name" value="SERINE_THREONINE-PROTEIN KINASE 16"/>
    <property type="match status" value="1"/>
</dbReference>
<dbReference type="InterPro" id="IPR008271">
    <property type="entry name" value="Ser/Thr_kinase_AS"/>
</dbReference>
<proteinExistence type="evidence at transcript level"/>
<dbReference type="PROSITE" id="PS00108">
    <property type="entry name" value="PROTEIN_KINASE_ST"/>
    <property type="match status" value="1"/>
</dbReference>
<evidence type="ECO:0000256" key="1">
    <source>
        <dbReference type="ARBA" id="ARBA00012513"/>
    </source>
</evidence>
<dbReference type="Pfam" id="PF00069">
    <property type="entry name" value="Pkinase"/>
    <property type="match status" value="1"/>
</dbReference>
<dbReference type="EC" id="2.7.11.1" evidence="1"/>
<sequence length="302" mass="33999">MGASLSSIGACMCGKGIISINSARYLFQENIGEGGFSYIDLIEDLKSGGNFALKRIVCHDEKAKEDALQEVHFCRMLNHENIITLIDHCIKNKGNLIEVWLVLPFYKNGSLYDKYQHLAAKKENLDKKEVLSIFHGVCKGIEQFHQSDPPLAHRDLKPANVLLSDENTPIIMDLGSVAHARVEINSFKEAQSMQDLAAERCTMPYRAPELFQVSVPSIIDEKVDIWSLGCILFSLMFLEGPFDQIWMRKDSVALAVQNGNIPFPKNNQYPTAYLDLVRSLMEIEPSKRPSILSVIEQIENLT</sequence>
<dbReference type="InterPro" id="IPR052239">
    <property type="entry name" value="Ser/Thr-specific_kinases"/>
</dbReference>
<dbReference type="EMBL" id="LR790786">
    <property type="protein sequence ID" value="CAB3266648.1"/>
    <property type="molecule type" value="mRNA"/>
</dbReference>
<protein>
    <recommendedName>
        <fullName evidence="1">non-specific serine/threonine protein kinase</fullName>
        <ecNumber evidence="1">2.7.11.1</ecNumber>
    </recommendedName>
</protein>
<organism evidence="10">
    <name type="scientific">Phallusia mammillata</name>
    <dbReference type="NCBI Taxonomy" id="59560"/>
    <lineage>
        <taxon>Eukaryota</taxon>
        <taxon>Metazoa</taxon>
        <taxon>Chordata</taxon>
        <taxon>Tunicata</taxon>
        <taxon>Ascidiacea</taxon>
        <taxon>Phlebobranchia</taxon>
        <taxon>Ascidiidae</taxon>
        <taxon>Phallusia</taxon>
    </lineage>
</organism>
<dbReference type="PANTHER" id="PTHR45998">
    <property type="entry name" value="SERINE/THREONINE-PROTEIN KINASE 16"/>
    <property type="match status" value="1"/>
</dbReference>
<dbReference type="GO" id="GO:0005794">
    <property type="term" value="C:Golgi apparatus"/>
    <property type="evidence" value="ECO:0007669"/>
    <property type="project" value="TreeGrafter"/>
</dbReference>
<keyword evidence="3" id="KW-0808">Transferase</keyword>
<dbReference type="SMART" id="SM00220">
    <property type="entry name" value="S_TKc"/>
    <property type="match status" value="1"/>
</dbReference>
<accession>A0A6F9DUE1</accession>
<dbReference type="Gene3D" id="1.10.510.10">
    <property type="entry name" value="Transferase(Phosphotransferase) domain 1"/>
    <property type="match status" value="1"/>
</dbReference>
<evidence type="ECO:0000256" key="7">
    <source>
        <dbReference type="ARBA" id="ARBA00047899"/>
    </source>
</evidence>
<gene>
    <name evidence="10" type="primary">Stk16</name>
</gene>
<evidence type="ECO:0000256" key="3">
    <source>
        <dbReference type="ARBA" id="ARBA00022679"/>
    </source>
</evidence>
<keyword evidence="6" id="KW-0067">ATP-binding</keyword>
<dbReference type="InterPro" id="IPR011009">
    <property type="entry name" value="Kinase-like_dom_sf"/>
</dbReference>
<keyword evidence="4" id="KW-0547">Nucleotide-binding</keyword>
<comment type="catalytic activity">
    <reaction evidence="7">
        <text>L-threonyl-[protein] + ATP = O-phospho-L-threonyl-[protein] + ADP + H(+)</text>
        <dbReference type="Rhea" id="RHEA:46608"/>
        <dbReference type="Rhea" id="RHEA-COMP:11060"/>
        <dbReference type="Rhea" id="RHEA-COMP:11605"/>
        <dbReference type="ChEBI" id="CHEBI:15378"/>
        <dbReference type="ChEBI" id="CHEBI:30013"/>
        <dbReference type="ChEBI" id="CHEBI:30616"/>
        <dbReference type="ChEBI" id="CHEBI:61977"/>
        <dbReference type="ChEBI" id="CHEBI:456216"/>
        <dbReference type="EC" id="2.7.11.1"/>
    </reaction>
</comment>
<evidence type="ECO:0000256" key="8">
    <source>
        <dbReference type="ARBA" id="ARBA00048679"/>
    </source>
</evidence>
<dbReference type="CDD" id="cd13986">
    <property type="entry name" value="STKc_16"/>
    <property type="match status" value="1"/>
</dbReference>